<sequence length="86" mass="9422">IRLGHLGRKDAKDAKRRSGRKEGQGVPFREVWKNLSQTTLGQVGHKYTADVGSRRSRGPIKSRHVSLAGKRTGKPESGGSEVFVPD</sequence>
<dbReference type="AlphaFoldDB" id="A0AA38KWY4"/>
<feature type="region of interest" description="Disordered" evidence="1">
    <location>
        <begin position="1"/>
        <end position="28"/>
    </location>
</feature>
<feature type="non-terminal residue" evidence="2">
    <location>
        <position position="86"/>
    </location>
</feature>
<proteinExistence type="predicted"/>
<name>A0AA38KWY4_TAXCH</name>
<comment type="caution">
    <text evidence="2">The sequence shown here is derived from an EMBL/GenBank/DDBJ whole genome shotgun (WGS) entry which is preliminary data.</text>
</comment>
<protein>
    <submittedName>
        <fullName evidence="2">Uncharacterized protein</fullName>
    </submittedName>
</protein>
<dbReference type="Proteomes" id="UP000824469">
    <property type="component" value="Unassembled WGS sequence"/>
</dbReference>
<feature type="compositionally biased region" description="Basic residues" evidence="1">
    <location>
        <begin position="54"/>
        <end position="64"/>
    </location>
</feature>
<keyword evidence="3" id="KW-1185">Reference proteome</keyword>
<accession>A0AA38KWY4</accession>
<reference evidence="2 3" key="1">
    <citation type="journal article" date="2021" name="Nat. Plants">
        <title>The Taxus genome provides insights into paclitaxel biosynthesis.</title>
        <authorList>
            <person name="Xiong X."/>
            <person name="Gou J."/>
            <person name="Liao Q."/>
            <person name="Li Y."/>
            <person name="Zhou Q."/>
            <person name="Bi G."/>
            <person name="Li C."/>
            <person name="Du R."/>
            <person name="Wang X."/>
            <person name="Sun T."/>
            <person name="Guo L."/>
            <person name="Liang H."/>
            <person name="Lu P."/>
            <person name="Wu Y."/>
            <person name="Zhang Z."/>
            <person name="Ro D.K."/>
            <person name="Shang Y."/>
            <person name="Huang S."/>
            <person name="Yan J."/>
        </authorList>
    </citation>
    <scope>NUCLEOTIDE SEQUENCE [LARGE SCALE GENOMIC DNA]</scope>
    <source>
        <strain evidence="2">Ta-2019</strain>
    </source>
</reference>
<feature type="region of interest" description="Disordered" evidence="1">
    <location>
        <begin position="49"/>
        <end position="86"/>
    </location>
</feature>
<evidence type="ECO:0000313" key="2">
    <source>
        <dbReference type="EMBL" id="KAH9306472.1"/>
    </source>
</evidence>
<gene>
    <name evidence="2" type="ORF">KI387_010876</name>
</gene>
<organism evidence="2 3">
    <name type="scientific">Taxus chinensis</name>
    <name type="common">Chinese yew</name>
    <name type="synonym">Taxus wallichiana var. chinensis</name>
    <dbReference type="NCBI Taxonomy" id="29808"/>
    <lineage>
        <taxon>Eukaryota</taxon>
        <taxon>Viridiplantae</taxon>
        <taxon>Streptophyta</taxon>
        <taxon>Embryophyta</taxon>
        <taxon>Tracheophyta</taxon>
        <taxon>Spermatophyta</taxon>
        <taxon>Pinopsida</taxon>
        <taxon>Pinidae</taxon>
        <taxon>Conifers II</taxon>
        <taxon>Cupressales</taxon>
        <taxon>Taxaceae</taxon>
        <taxon>Taxus</taxon>
    </lineage>
</organism>
<evidence type="ECO:0000256" key="1">
    <source>
        <dbReference type="SAM" id="MobiDB-lite"/>
    </source>
</evidence>
<evidence type="ECO:0000313" key="3">
    <source>
        <dbReference type="Proteomes" id="UP000824469"/>
    </source>
</evidence>
<dbReference type="EMBL" id="JAHRHJ020000008">
    <property type="protein sequence ID" value="KAH9306472.1"/>
    <property type="molecule type" value="Genomic_DNA"/>
</dbReference>
<feature type="non-terminal residue" evidence="2">
    <location>
        <position position="1"/>
    </location>
</feature>